<dbReference type="InterPro" id="IPR010998">
    <property type="entry name" value="Integrase_recombinase_N"/>
</dbReference>
<dbReference type="InterPro" id="IPR013762">
    <property type="entry name" value="Integrase-like_cat_sf"/>
</dbReference>
<keyword evidence="2" id="KW-0238">DNA-binding</keyword>
<evidence type="ECO:0000256" key="1">
    <source>
        <dbReference type="ARBA" id="ARBA00008857"/>
    </source>
</evidence>
<evidence type="ECO:0000259" key="4">
    <source>
        <dbReference type="PROSITE" id="PS51898"/>
    </source>
</evidence>
<dbReference type="InterPro" id="IPR011010">
    <property type="entry name" value="DNA_brk_join_enz"/>
</dbReference>
<proteinExistence type="inferred from homology"/>
<organism evidence="5 6">
    <name type="scientific">Flavobacterium chungnamense</name>
    <dbReference type="NCBI Taxonomy" id="706182"/>
    <lineage>
        <taxon>Bacteria</taxon>
        <taxon>Pseudomonadati</taxon>
        <taxon>Bacteroidota</taxon>
        <taxon>Flavobacteriia</taxon>
        <taxon>Flavobacteriales</taxon>
        <taxon>Flavobacteriaceae</taxon>
        <taxon>Flavobacterium</taxon>
    </lineage>
</organism>
<sequence length="402" mass="47173">MATFTLVLDQRVKLKGGLFNLSIRVINGKEQFYLNLSKLNKEQYHHIFIRKGMDSKSIEFREKCNEALIRSERLFLQIRPFDKKKFRSQFFKNEEKTTDSLLLSDLFERFATNYSSLKITSQKHYKYTKLLFDGLFPDLSVLDVTPGFINDFIKKRTEQGVSPSTIESNLRNLRRIINYFINEEPIIPSTYVYPFGKRGYSIQNLYPSKVVLSNDEIKAVIDLDEFDSNKQEYARDIWLLLYRCNGSNFADLLRMKWTDIRGNCLEFYRKKTETTKRKNRKKILVPLTEELKNLIDKIGDKNSIYILGKLKEGYTEKMFDNKNHKLKAQINAELELLSKKLNLSVPLRTKTARDSYATTLKRAGVSKDRIGEMMDHSSSLVTEHYLASLDRDEVFEINKHLL</sequence>
<keyword evidence="3" id="KW-0233">DNA recombination</keyword>
<name>A0ABP7V497_9FLAO</name>
<dbReference type="Pfam" id="PF00589">
    <property type="entry name" value="Phage_integrase"/>
    <property type="match status" value="1"/>
</dbReference>
<evidence type="ECO:0000256" key="3">
    <source>
        <dbReference type="ARBA" id="ARBA00023172"/>
    </source>
</evidence>
<dbReference type="SUPFAM" id="SSF56349">
    <property type="entry name" value="DNA breaking-rejoining enzymes"/>
    <property type="match status" value="1"/>
</dbReference>
<dbReference type="RefSeq" id="WP_345095217.1">
    <property type="nucleotide sequence ID" value="NZ_BAABCS010000021.1"/>
</dbReference>
<protein>
    <recommendedName>
        <fullName evidence="4">Tyr recombinase domain-containing protein</fullName>
    </recommendedName>
</protein>
<dbReference type="PANTHER" id="PTHR30349:SF64">
    <property type="entry name" value="PROPHAGE INTEGRASE INTD-RELATED"/>
    <property type="match status" value="1"/>
</dbReference>
<dbReference type="Gene3D" id="1.10.150.130">
    <property type="match status" value="1"/>
</dbReference>
<dbReference type="EMBL" id="BAABCS010000021">
    <property type="protein sequence ID" value="GAA4057724.1"/>
    <property type="molecule type" value="Genomic_DNA"/>
</dbReference>
<comment type="caution">
    <text evidence="5">The sequence shown here is derived from an EMBL/GenBank/DDBJ whole genome shotgun (WGS) entry which is preliminary data.</text>
</comment>
<reference evidence="6" key="1">
    <citation type="journal article" date="2019" name="Int. J. Syst. Evol. Microbiol.">
        <title>The Global Catalogue of Microorganisms (GCM) 10K type strain sequencing project: providing services to taxonomists for standard genome sequencing and annotation.</title>
        <authorList>
            <consortium name="The Broad Institute Genomics Platform"/>
            <consortium name="The Broad Institute Genome Sequencing Center for Infectious Disease"/>
            <person name="Wu L."/>
            <person name="Ma J."/>
        </authorList>
    </citation>
    <scope>NUCLEOTIDE SEQUENCE [LARGE SCALE GENOMIC DNA]</scope>
    <source>
        <strain evidence="6">JCM 17068</strain>
    </source>
</reference>
<evidence type="ECO:0000256" key="2">
    <source>
        <dbReference type="ARBA" id="ARBA00023125"/>
    </source>
</evidence>
<dbReference type="PROSITE" id="PS51898">
    <property type="entry name" value="TYR_RECOMBINASE"/>
    <property type="match status" value="1"/>
</dbReference>
<feature type="domain" description="Tyr recombinase" evidence="4">
    <location>
        <begin position="207"/>
        <end position="399"/>
    </location>
</feature>
<dbReference type="PANTHER" id="PTHR30349">
    <property type="entry name" value="PHAGE INTEGRASE-RELATED"/>
    <property type="match status" value="1"/>
</dbReference>
<evidence type="ECO:0000313" key="5">
    <source>
        <dbReference type="EMBL" id="GAA4057724.1"/>
    </source>
</evidence>
<evidence type="ECO:0000313" key="6">
    <source>
        <dbReference type="Proteomes" id="UP001500426"/>
    </source>
</evidence>
<keyword evidence="6" id="KW-1185">Reference proteome</keyword>
<dbReference type="Gene3D" id="1.10.443.10">
    <property type="entry name" value="Intergrase catalytic core"/>
    <property type="match status" value="1"/>
</dbReference>
<dbReference type="Proteomes" id="UP001500426">
    <property type="component" value="Unassembled WGS sequence"/>
</dbReference>
<dbReference type="InterPro" id="IPR050090">
    <property type="entry name" value="Tyrosine_recombinase_XerCD"/>
</dbReference>
<dbReference type="InterPro" id="IPR002104">
    <property type="entry name" value="Integrase_catalytic"/>
</dbReference>
<accession>A0ABP7V497</accession>
<gene>
    <name evidence="5" type="ORF">GCM10022388_25570</name>
</gene>
<comment type="similarity">
    <text evidence="1">Belongs to the 'phage' integrase family.</text>
</comment>